<comment type="caution">
    <text evidence="2">The sequence shown here is derived from an EMBL/GenBank/DDBJ whole genome shotgun (WGS) entry which is preliminary data.</text>
</comment>
<feature type="region of interest" description="Disordered" evidence="1">
    <location>
        <begin position="96"/>
        <end position="119"/>
    </location>
</feature>
<reference evidence="2" key="1">
    <citation type="submission" date="2021-01" db="EMBL/GenBank/DDBJ databases">
        <authorList>
            <person name="Kaushik A."/>
        </authorList>
    </citation>
    <scope>NUCLEOTIDE SEQUENCE</scope>
    <source>
        <strain evidence="2">AG6-10EEA</strain>
    </source>
</reference>
<evidence type="ECO:0000313" key="2">
    <source>
        <dbReference type="EMBL" id="CAE6416875.1"/>
    </source>
</evidence>
<dbReference type="Proteomes" id="UP000663853">
    <property type="component" value="Unassembled WGS sequence"/>
</dbReference>
<organism evidence="2 3">
    <name type="scientific">Rhizoctonia solani</name>
    <dbReference type="NCBI Taxonomy" id="456999"/>
    <lineage>
        <taxon>Eukaryota</taxon>
        <taxon>Fungi</taxon>
        <taxon>Dikarya</taxon>
        <taxon>Basidiomycota</taxon>
        <taxon>Agaricomycotina</taxon>
        <taxon>Agaricomycetes</taxon>
        <taxon>Cantharellales</taxon>
        <taxon>Ceratobasidiaceae</taxon>
        <taxon>Rhizoctonia</taxon>
    </lineage>
</organism>
<sequence length="119" mass="12884">PGSRLPLLEGCLDAPLIDNIVNLSKTLCYMNISSVDKIHRSNPLANIGSGRYFGSHTALRLRAHFLRSNTPINHADCSLDTCAPTIRASWILNEPHNTTTTTTTTTTHSPVSGTRGIDS</sequence>
<feature type="non-terminal residue" evidence="2">
    <location>
        <position position="1"/>
    </location>
</feature>
<protein>
    <submittedName>
        <fullName evidence="2">Uncharacterized protein</fullName>
    </submittedName>
</protein>
<feature type="compositionally biased region" description="Low complexity" evidence="1">
    <location>
        <begin position="98"/>
        <end position="107"/>
    </location>
</feature>
<name>A0A8H2X9U2_9AGAM</name>
<dbReference type="EMBL" id="CAJMXA010000114">
    <property type="protein sequence ID" value="CAE6416875.1"/>
    <property type="molecule type" value="Genomic_DNA"/>
</dbReference>
<gene>
    <name evidence="2" type="ORF">RDB_LOCUS7392</name>
</gene>
<proteinExistence type="predicted"/>
<evidence type="ECO:0000313" key="3">
    <source>
        <dbReference type="Proteomes" id="UP000663853"/>
    </source>
</evidence>
<dbReference type="AlphaFoldDB" id="A0A8H2X9U2"/>
<evidence type="ECO:0000256" key="1">
    <source>
        <dbReference type="SAM" id="MobiDB-lite"/>
    </source>
</evidence>
<accession>A0A8H2X9U2</accession>